<keyword evidence="10" id="KW-1185">Reference proteome</keyword>
<dbReference type="Gene3D" id="3.40.390.30">
    <property type="entry name" value="Metalloproteases ('zincins'), catalytic domain"/>
    <property type="match status" value="1"/>
</dbReference>
<reference evidence="9 11" key="3">
    <citation type="submission" date="2019-07" db="EMBL/GenBank/DDBJ databases">
        <title>Active sludge and wastewater microbial communities from Klosterneuburg, Austria.</title>
        <authorList>
            <person name="Wagner M."/>
        </authorList>
    </citation>
    <scope>NUCLEOTIDE SEQUENCE [LARGE SCALE GENOMIC DNA]</scope>
    <source>
        <strain evidence="9 11">Nm2</strain>
    </source>
</reference>
<keyword evidence="6 7" id="KW-0862">Zinc</keyword>
<dbReference type="RefSeq" id="WP_046850097.1">
    <property type="nucleotide sequence ID" value="NZ_CP011451.1"/>
</dbReference>
<dbReference type="EC" id="3.1.-.-" evidence="7"/>
<evidence type="ECO:0000256" key="4">
    <source>
        <dbReference type="ARBA" id="ARBA00022759"/>
    </source>
</evidence>
<dbReference type="OrthoDB" id="9807740at2"/>
<comment type="cofactor">
    <cofactor evidence="7">
        <name>Zn(2+)</name>
        <dbReference type="ChEBI" id="CHEBI:29105"/>
    </cofactor>
    <text evidence="7">Binds 1 zinc ion.</text>
</comment>
<name>A0A0F7KC26_9PROT</name>
<keyword evidence="4 7" id="KW-0255">Endonuclease</keyword>
<dbReference type="SUPFAM" id="SSF55486">
    <property type="entry name" value="Metalloproteases ('zincins'), catalytic domain"/>
    <property type="match status" value="1"/>
</dbReference>
<proteinExistence type="inferred from homology"/>
<dbReference type="EMBL" id="VNHT01000008">
    <property type="protein sequence ID" value="TYP91645.1"/>
    <property type="molecule type" value="Genomic_DNA"/>
</dbReference>
<evidence type="ECO:0000313" key="10">
    <source>
        <dbReference type="Proteomes" id="UP000034156"/>
    </source>
</evidence>
<dbReference type="HAMAP" id="MF_00009">
    <property type="entry name" value="Endoribonucl_YbeY"/>
    <property type="match status" value="1"/>
</dbReference>
<gene>
    <name evidence="7" type="primary">ybeY</name>
    <name evidence="8" type="ORF">AAW31_09705</name>
    <name evidence="9" type="ORF">BCL69_100874</name>
</gene>
<dbReference type="PATRIC" id="fig|44574.3.peg.2359"/>
<evidence type="ECO:0000256" key="6">
    <source>
        <dbReference type="ARBA" id="ARBA00022833"/>
    </source>
</evidence>
<dbReference type="Proteomes" id="UP000324176">
    <property type="component" value="Unassembled WGS sequence"/>
</dbReference>
<dbReference type="GO" id="GO:0004521">
    <property type="term" value="F:RNA endonuclease activity"/>
    <property type="evidence" value="ECO:0007669"/>
    <property type="project" value="UniProtKB-UniRule"/>
</dbReference>
<dbReference type="Pfam" id="PF02130">
    <property type="entry name" value="YbeY"/>
    <property type="match status" value="1"/>
</dbReference>
<sequence length="160" mass="18241">MKNVSKVPEPSSATNHKKFKLVLQYAAEFPGTPRRLQFRKWVNAALMQSAEIVLRIVNEEEGRELNRHFRGKDKATNVLTFVYDELQSLSGDIVLCAPVIINEAQQQKKILAAHYAHLTVHGVLHLQGYDHEHEADAAIMEQLETEIVTQLGYADPYYEQ</sequence>
<comment type="subcellular location">
    <subcellularLocation>
        <location evidence="7">Cytoplasm</location>
    </subcellularLocation>
</comment>
<dbReference type="PANTHER" id="PTHR46986:SF1">
    <property type="entry name" value="ENDORIBONUCLEASE YBEY, CHLOROPLASTIC"/>
    <property type="match status" value="1"/>
</dbReference>
<evidence type="ECO:0000256" key="2">
    <source>
        <dbReference type="ARBA" id="ARBA00022722"/>
    </source>
</evidence>
<evidence type="ECO:0000256" key="1">
    <source>
        <dbReference type="ARBA" id="ARBA00010875"/>
    </source>
</evidence>
<feature type="binding site" evidence="7">
    <location>
        <position position="121"/>
    </location>
    <ligand>
        <name>Zn(2+)</name>
        <dbReference type="ChEBI" id="CHEBI:29105"/>
        <note>catalytic</note>
    </ligand>
</feature>
<keyword evidence="7" id="KW-0963">Cytoplasm</keyword>
<evidence type="ECO:0000313" key="9">
    <source>
        <dbReference type="EMBL" id="TYP91645.1"/>
    </source>
</evidence>
<dbReference type="AlphaFoldDB" id="A0A0F7KC26"/>
<keyword evidence="5 7" id="KW-0378">Hydrolase</keyword>
<keyword evidence="7" id="KW-0698">rRNA processing</keyword>
<dbReference type="EMBL" id="CP011451">
    <property type="protein sequence ID" value="AKH38030.1"/>
    <property type="molecule type" value="Genomic_DNA"/>
</dbReference>
<evidence type="ECO:0000313" key="8">
    <source>
        <dbReference type="EMBL" id="AKH38030.1"/>
    </source>
</evidence>
<dbReference type="GO" id="GO:0006364">
    <property type="term" value="P:rRNA processing"/>
    <property type="evidence" value="ECO:0007669"/>
    <property type="project" value="UniProtKB-UniRule"/>
</dbReference>
<feature type="binding site" evidence="7">
    <location>
        <position position="125"/>
    </location>
    <ligand>
        <name>Zn(2+)</name>
        <dbReference type="ChEBI" id="CHEBI:29105"/>
        <note>catalytic</note>
    </ligand>
</feature>
<dbReference type="PANTHER" id="PTHR46986">
    <property type="entry name" value="ENDORIBONUCLEASE YBEY, CHLOROPLASTIC"/>
    <property type="match status" value="1"/>
</dbReference>
<evidence type="ECO:0000256" key="3">
    <source>
        <dbReference type="ARBA" id="ARBA00022723"/>
    </source>
</evidence>
<organism evidence="8 10">
    <name type="scientific">Nitrosomonas communis</name>
    <dbReference type="NCBI Taxonomy" id="44574"/>
    <lineage>
        <taxon>Bacteria</taxon>
        <taxon>Pseudomonadati</taxon>
        <taxon>Pseudomonadota</taxon>
        <taxon>Betaproteobacteria</taxon>
        <taxon>Nitrosomonadales</taxon>
        <taxon>Nitrosomonadaceae</taxon>
        <taxon>Nitrosomonas</taxon>
    </lineage>
</organism>
<dbReference type="NCBIfam" id="TIGR00043">
    <property type="entry name" value="rRNA maturation RNase YbeY"/>
    <property type="match status" value="1"/>
</dbReference>
<dbReference type="GO" id="GO:0004222">
    <property type="term" value="F:metalloendopeptidase activity"/>
    <property type="evidence" value="ECO:0007669"/>
    <property type="project" value="InterPro"/>
</dbReference>
<accession>A0A0F7KC26</accession>
<feature type="binding site" evidence="7">
    <location>
        <position position="131"/>
    </location>
    <ligand>
        <name>Zn(2+)</name>
        <dbReference type="ChEBI" id="CHEBI:29105"/>
        <note>catalytic</note>
    </ligand>
</feature>
<evidence type="ECO:0000256" key="7">
    <source>
        <dbReference type="HAMAP-Rule" id="MF_00009"/>
    </source>
</evidence>
<evidence type="ECO:0000313" key="11">
    <source>
        <dbReference type="Proteomes" id="UP000324176"/>
    </source>
</evidence>
<dbReference type="InterPro" id="IPR020549">
    <property type="entry name" value="YbeY_CS"/>
</dbReference>
<keyword evidence="7" id="KW-0690">Ribosome biogenesis</keyword>
<keyword evidence="3 7" id="KW-0479">Metal-binding</keyword>
<reference evidence="8 10" key="2">
    <citation type="journal article" date="2016" name="Genome Announc.">
        <title>Genome Sequence of Nitrosomonas communis Strain Nm2, a Mesophilic Ammonia-Oxidizing Bacterium Isolated from Mediterranean Soil.</title>
        <authorList>
            <person name="Kozlowski J.A."/>
            <person name="Kits K.D."/>
            <person name="Stein L.Y."/>
        </authorList>
    </citation>
    <scope>NUCLEOTIDE SEQUENCE [LARGE SCALE GENOMIC DNA]</scope>
    <source>
        <strain evidence="8 10">Nm2</strain>
    </source>
</reference>
<keyword evidence="2 7" id="KW-0540">Nuclease</keyword>
<dbReference type="InterPro" id="IPR023091">
    <property type="entry name" value="MetalPrtase_cat_dom_sf_prd"/>
</dbReference>
<evidence type="ECO:0000256" key="5">
    <source>
        <dbReference type="ARBA" id="ARBA00022801"/>
    </source>
</evidence>
<comment type="function">
    <text evidence="7">Single strand-specific metallo-endoribonuclease involved in late-stage 70S ribosome quality control and in maturation of the 3' terminus of the 16S rRNA.</text>
</comment>
<dbReference type="GO" id="GO:0005737">
    <property type="term" value="C:cytoplasm"/>
    <property type="evidence" value="ECO:0007669"/>
    <property type="project" value="UniProtKB-SubCell"/>
</dbReference>
<dbReference type="Proteomes" id="UP000034156">
    <property type="component" value="Chromosome"/>
</dbReference>
<dbReference type="KEGG" id="nco:AAW31_09705"/>
<reference evidence="10" key="1">
    <citation type="submission" date="2015-05" db="EMBL/GenBank/DDBJ databases">
        <title>Draft genome of Nitrosomonas communis strain Nm2.</title>
        <authorList>
            <person name="Kozlowski J.A."/>
            <person name="Kits K.D."/>
            <person name="Stein L.Y."/>
        </authorList>
    </citation>
    <scope>NUCLEOTIDE SEQUENCE [LARGE SCALE GENOMIC DNA]</scope>
    <source>
        <strain evidence="10">Nm2</strain>
    </source>
</reference>
<protein>
    <recommendedName>
        <fullName evidence="7">Endoribonuclease YbeY</fullName>
        <ecNumber evidence="7">3.1.-.-</ecNumber>
    </recommendedName>
</protein>
<dbReference type="GO" id="GO:0008270">
    <property type="term" value="F:zinc ion binding"/>
    <property type="evidence" value="ECO:0007669"/>
    <property type="project" value="UniProtKB-UniRule"/>
</dbReference>
<dbReference type="PROSITE" id="PS01306">
    <property type="entry name" value="UPF0054"/>
    <property type="match status" value="1"/>
</dbReference>
<dbReference type="InterPro" id="IPR002036">
    <property type="entry name" value="YbeY"/>
</dbReference>
<comment type="similarity">
    <text evidence="1 7">Belongs to the endoribonuclease YbeY family.</text>
</comment>